<protein>
    <recommendedName>
        <fullName evidence="4">Lipoprotein</fullName>
    </recommendedName>
</protein>
<feature type="signal peptide" evidence="1">
    <location>
        <begin position="1"/>
        <end position="25"/>
    </location>
</feature>
<comment type="caution">
    <text evidence="2">The sequence shown here is derived from an EMBL/GenBank/DDBJ whole genome shotgun (WGS) entry which is preliminary data.</text>
</comment>
<keyword evidence="3" id="KW-1185">Reference proteome</keyword>
<gene>
    <name evidence="2" type="ORF">ILP92_00940</name>
</gene>
<dbReference type="AlphaFoldDB" id="A0A934IBA7"/>
<accession>A0A934IBA7</accession>
<name>A0A934IBA7_9RHOB</name>
<evidence type="ECO:0000313" key="3">
    <source>
        <dbReference type="Proteomes" id="UP000642488"/>
    </source>
</evidence>
<organism evidence="2 3">
    <name type="scientific">Palleronia pontilimi</name>
    <dbReference type="NCBI Taxonomy" id="1964209"/>
    <lineage>
        <taxon>Bacteria</taxon>
        <taxon>Pseudomonadati</taxon>
        <taxon>Pseudomonadota</taxon>
        <taxon>Alphaproteobacteria</taxon>
        <taxon>Rhodobacterales</taxon>
        <taxon>Roseobacteraceae</taxon>
        <taxon>Palleronia</taxon>
    </lineage>
</organism>
<evidence type="ECO:0008006" key="4">
    <source>
        <dbReference type="Google" id="ProtNLM"/>
    </source>
</evidence>
<proteinExistence type="predicted"/>
<evidence type="ECO:0000256" key="1">
    <source>
        <dbReference type="SAM" id="SignalP"/>
    </source>
</evidence>
<reference evidence="2" key="1">
    <citation type="submission" date="2020-12" db="EMBL/GenBank/DDBJ databases">
        <title>Bacterial taxonomy.</title>
        <authorList>
            <person name="Pan X."/>
        </authorList>
    </citation>
    <scope>NUCLEOTIDE SEQUENCE</scope>
    <source>
        <strain evidence="2">KCTC 52957</strain>
    </source>
</reference>
<feature type="chain" id="PRO_5037220344" description="Lipoprotein" evidence="1">
    <location>
        <begin position="26"/>
        <end position="133"/>
    </location>
</feature>
<evidence type="ECO:0000313" key="2">
    <source>
        <dbReference type="EMBL" id="MBJ3761317.1"/>
    </source>
</evidence>
<dbReference type="EMBL" id="JAEKPD010000001">
    <property type="protein sequence ID" value="MBJ3761317.1"/>
    <property type="molecule type" value="Genomic_DNA"/>
</dbReference>
<keyword evidence="1" id="KW-0732">Signal</keyword>
<dbReference type="Proteomes" id="UP000642488">
    <property type="component" value="Unassembled WGS sequence"/>
</dbReference>
<sequence length="133" mass="15112">MVRTPTALILPLVLTLAACATPREACIASAEAPLREVTRDIAQTERALDRGYRLVRVRDIRLALTRCVTRNRDGERVSYPCQRPTTVTRSEPVGIDYSEERARLKRLRAEQTRLLPQVERGIRQCQISYPPQG</sequence>
<dbReference type="RefSeq" id="WP_198914494.1">
    <property type="nucleotide sequence ID" value="NZ_JAEKPD010000001.1"/>
</dbReference>
<dbReference type="PROSITE" id="PS51257">
    <property type="entry name" value="PROKAR_LIPOPROTEIN"/>
    <property type="match status" value="1"/>
</dbReference>